<proteinExistence type="predicted"/>
<name>A0A0A9CYC1_ARUDO</name>
<dbReference type="AlphaFoldDB" id="A0A0A9CYC1"/>
<reference evidence="2" key="1">
    <citation type="submission" date="2014-09" db="EMBL/GenBank/DDBJ databases">
        <authorList>
            <person name="Magalhaes I.L.F."/>
            <person name="Oliveira U."/>
            <person name="Santos F.R."/>
            <person name="Vidigal T.H.D.A."/>
            <person name="Brescovit A.D."/>
            <person name="Santos A.J."/>
        </authorList>
    </citation>
    <scope>NUCLEOTIDE SEQUENCE</scope>
    <source>
        <tissue evidence="2">Shoot tissue taken approximately 20 cm above the soil surface</tissue>
    </source>
</reference>
<dbReference type="EMBL" id="GBRH01219495">
    <property type="protein sequence ID" value="JAD78400.1"/>
    <property type="molecule type" value="Transcribed_RNA"/>
</dbReference>
<reference evidence="2" key="2">
    <citation type="journal article" date="2015" name="Data Brief">
        <title>Shoot transcriptome of the giant reed, Arundo donax.</title>
        <authorList>
            <person name="Barrero R.A."/>
            <person name="Guerrero F.D."/>
            <person name="Moolhuijzen P."/>
            <person name="Goolsby J.A."/>
            <person name="Tidwell J."/>
            <person name="Bellgard S.E."/>
            <person name="Bellgard M.I."/>
        </authorList>
    </citation>
    <scope>NUCLEOTIDE SEQUENCE</scope>
    <source>
        <tissue evidence="2">Shoot tissue taken approximately 20 cm above the soil surface</tissue>
    </source>
</reference>
<evidence type="ECO:0000256" key="1">
    <source>
        <dbReference type="SAM" id="MobiDB-lite"/>
    </source>
</evidence>
<evidence type="ECO:0000313" key="2">
    <source>
        <dbReference type="EMBL" id="JAD78400.1"/>
    </source>
</evidence>
<organism evidence="2">
    <name type="scientific">Arundo donax</name>
    <name type="common">Giant reed</name>
    <name type="synonym">Donax arundinaceus</name>
    <dbReference type="NCBI Taxonomy" id="35708"/>
    <lineage>
        <taxon>Eukaryota</taxon>
        <taxon>Viridiplantae</taxon>
        <taxon>Streptophyta</taxon>
        <taxon>Embryophyta</taxon>
        <taxon>Tracheophyta</taxon>
        <taxon>Spermatophyta</taxon>
        <taxon>Magnoliopsida</taxon>
        <taxon>Liliopsida</taxon>
        <taxon>Poales</taxon>
        <taxon>Poaceae</taxon>
        <taxon>PACMAD clade</taxon>
        <taxon>Arundinoideae</taxon>
        <taxon>Arundineae</taxon>
        <taxon>Arundo</taxon>
    </lineage>
</organism>
<accession>A0A0A9CYC1</accession>
<sequence length="41" mass="4265">MARDLLVPPPPPSPPPDEPPRGFLPGGGCSLPALEEGFRSL</sequence>
<protein>
    <submittedName>
        <fullName evidence="2">Uncharacterized protein</fullName>
    </submittedName>
</protein>
<feature type="region of interest" description="Disordered" evidence="1">
    <location>
        <begin position="1"/>
        <end position="41"/>
    </location>
</feature>
<feature type="compositionally biased region" description="Pro residues" evidence="1">
    <location>
        <begin position="7"/>
        <end position="17"/>
    </location>
</feature>